<feature type="region of interest" description="Disordered" evidence="1">
    <location>
        <begin position="157"/>
        <end position="232"/>
    </location>
</feature>
<evidence type="ECO:0000313" key="2">
    <source>
        <dbReference type="Proteomes" id="UP000492821"/>
    </source>
</evidence>
<feature type="compositionally biased region" description="Basic residues" evidence="1">
    <location>
        <begin position="253"/>
        <end position="266"/>
    </location>
</feature>
<dbReference type="AlphaFoldDB" id="A0A7E4UUY5"/>
<evidence type="ECO:0000313" key="3">
    <source>
        <dbReference type="WBParaSite" id="Pan_g1311.t1"/>
    </source>
</evidence>
<feature type="region of interest" description="Disordered" evidence="1">
    <location>
        <begin position="246"/>
        <end position="266"/>
    </location>
</feature>
<dbReference type="WBParaSite" id="Pan_g1311.t1">
    <property type="protein sequence ID" value="Pan_g1311.t1"/>
    <property type="gene ID" value="Pan_g1311"/>
</dbReference>
<reference evidence="2" key="1">
    <citation type="journal article" date="2013" name="Genetics">
        <title>The draft genome and transcriptome of Panagrellus redivivus are shaped by the harsh demands of a free-living lifestyle.</title>
        <authorList>
            <person name="Srinivasan J."/>
            <person name="Dillman A.R."/>
            <person name="Macchietto M.G."/>
            <person name="Heikkinen L."/>
            <person name="Lakso M."/>
            <person name="Fracchia K.M."/>
            <person name="Antoshechkin I."/>
            <person name="Mortazavi A."/>
            <person name="Wong G."/>
            <person name="Sternberg P.W."/>
        </authorList>
    </citation>
    <scope>NUCLEOTIDE SEQUENCE [LARGE SCALE GENOMIC DNA]</scope>
    <source>
        <strain evidence="2">MT8872</strain>
    </source>
</reference>
<reference evidence="3" key="2">
    <citation type="submission" date="2020-10" db="UniProtKB">
        <authorList>
            <consortium name="WormBaseParasite"/>
        </authorList>
    </citation>
    <scope>IDENTIFICATION</scope>
</reference>
<evidence type="ECO:0000256" key="1">
    <source>
        <dbReference type="SAM" id="MobiDB-lite"/>
    </source>
</evidence>
<keyword evidence="2" id="KW-1185">Reference proteome</keyword>
<feature type="compositionally biased region" description="Polar residues" evidence="1">
    <location>
        <begin position="160"/>
        <end position="176"/>
    </location>
</feature>
<name>A0A7E4UUY5_PANRE</name>
<protein>
    <submittedName>
        <fullName evidence="3">FLYWCH-type domain-containing protein</fullName>
    </submittedName>
</protein>
<feature type="compositionally biased region" description="Polar residues" evidence="1">
    <location>
        <begin position="210"/>
        <end position="224"/>
    </location>
</feature>
<organism evidence="2 3">
    <name type="scientific">Panagrellus redivivus</name>
    <name type="common">Microworm</name>
    <dbReference type="NCBI Taxonomy" id="6233"/>
    <lineage>
        <taxon>Eukaryota</taxon>
        <taxon>Metazoa</taxon>
        <taxon>Ecdysozoa</taxon>
        <taxon>Nematoda</taxon>
        <taxon>Chromadorea</taxon>
        <taxon>Rhabditida</taxon>
        <taxon>Tylenchina</taxon>
        <taxon>Panagrolaimomorpha</taxon>
        <taxon>Panagrolaimoidea</taxon>
        <taxon>Panagrolaimidae</taxon>
        <taxon>Panagrellus</taxon>
    </lineage>
</organism>
<dbReference type="Proteomes" id="UP000492821">
    <property type="component" value="Unassembled WGS sequence"/>
</dbReference>
<accession>A0A7E4UUY5</accession>
<proteinExistence type="predicted"/>
<sequence>MVGTQRTAGTLTNTAKNDSAEFLTKQFAKVEKNVDSAWVLVSRPTSRAELFKTVTEYDVMSTSSYTADNIRRRRYCCKKKAEFECSYRMYCIYNDTNFAIYEAGQHNHDESGRLIDDQAPVKSNYVDCTVPVEANANPGSIDTDDFGKSDNVEAIPFSSDYVSSRHTTPCQQSSNDAPKDVPDNPLPVTAEANENPASNNIDEMDAMPSSRGSVPSRQTPQPSEGVQHDSPQAALARIMQKLKSVTPKGQITGRRRSNLRRGKRWL</sequence>